<dbReference type="OrthoDB" id="9791807at2"/>
<keyword evidence="4 6" id="KW-1133">Transmembrane helix</keyword>
<dbReference type="Pfam" id="PF03649">
    <property type="entry name" value="UPF0014"/>
    <property type="match status" value="1"/>
</dbReference>
<dbReference type="KEGG" id="dti:Desti_2478"/>
<evidence type="ECO:0000313" key="7">
    <source>
        <dbReference type="EMBL" id="AFM25159.1"/>
    </source>
</evidence>
<keyword evidence="5 6" id="KW-0472">Membrane</keyword>
<keyword evidence="3 6" id="KW-0812">Transmembrane</keyword>
<evidence type="ECO:0000313" key="8">
    <source>
        <dbReference type="Proteomes" id="UP000006055"/>
    </source>
</evidence>
<gene>
    <name evidence="7" type="ordered locus">Desti_2478</name>
</gene>
<protein>
    <submittedName>
        <fullName evidence="7">TIGR00245 family protein</fullName>
    </submittedName>
</protein>
<evidence type="ECO:0000256" key="4">
    <source>
        <dbReference type="ARBA" id="ARBA00022989"/>
    </source>
</evidence>
<feature type="transmembrane region" description="Helical" evidence="6">
    <location>
        <begin position="97"/>
        <end position="119"/>
    </location>
</feature>
<dbReference type="PATRIC" id="fig|706587.4.peg.2845"/>
<keyword evidence="8" id="KW-1185">Reference proteome</keyword>
<dbReference type="GO" id="GO:0005886">
    <property type="term" value="C:plasma membrane"/>
    <property type="evidence" value="ECO:0007669"/>
    <property type="project" value="TreeGrafter"/>
</dbReference>
<comment type="similarity">
    <text evidence="2">Belongs to the UPF0014 family.</text>
</comment>
<feature type="transmembrane region" description="Helical" evidence="6">
    <location>
        <begin position="12"/>
        <end position="31"/>
    </location>
</feature>
<name>I4C6G8_DESTA</name>
<accession>I4C6G8</accession>
<dbReference type="AlphaFoldDB" id="I4C6G8"/>
<dbReference type="EMBL" id="CP003360">
    <property type="protein sequence ID" value="AFM25159.1"/>
    <property type="molecule type" value="Genomic_DNA"/>
</dbReference>
<comment type="subcellular location">
    <subcellularLocation>
        <location evidence="1">Membrane</location>
        <topology evidence="1">Multi-pass membrane protein</topology>
    </subcellularLocation>
</comment>
<dbReference type="PANTHER" id="PTHR30028">
    <property type="entry name" value="UPF0014 INNER MEMBRANE PROTEIN YBBM-RELATED"/>
    <property type="match status" value="1"/>
</dbReference>
<feature type="transmembrane region" description="Helical" evidence="6">
    <location>
        <begin position="226"/>
        <end position="249"/>
    </location>
</feature>
<reference evidence="8" key="1">
    <citation type="submission" date="2012-06" db="EMBL/GenBank/DDBJ databases">
        <title>Complete sequence of chromosome of Desulfomonile tiedjei DSM 6799.</title>
        <authorList>
            <person name="Lucas S."/>
            <person name="Copeland A."/>
            <person name="Lapidus A."/>
            <person name="Glavina del Rio T."/>
            <person name="Dalin E."/>
            <person name="Tice H."/>
            <person name="Bruce D."/>
            <person name="Goodwin L."/>
            <person name="Pitluck S."/>
            <person name="Peters L."/>
            <person name="Ovchinnikova G."/>
            <person name="Zeytun A."/>
            <person name="Lu M."/>
            <person name="Kyrpides N."/>
            <person name="Mavromatis K."/>
            <person name="Ivanova N."/>
            <person name="Brettin T."/>
            <person name="Detter J.C."/>
            <person name="Han C."/>
            <person name="Larimer F."/>
            <person name="Land M."/>
            <person name="Hauser L."/>
            <person name="Markowitz V."/>
            <person name="Cheng J.-F."/>
            <person name="Hugenholtz P."/>
            <person name="Woyke T."/>
            <person name="Wu D."/>
            <person name="Spring S."/>
            <person name="Schroeder M."/>
            <person name="Brambilla E."/>
            <person name="Klenk H.-P."/>
            <person name="Eisen J.A."/>
        </authorList>
    </citation>
    <scope>NUCLEOTIDE SEQUENCE [LARGE SCALE GENOMIC DNA]</scope>
    <source>
        <strain evidence="8">ATCC 49306 / DSM 6799 / DCB-1</strain>
    </source>
</reference>
<feature type="transmembrane region" description="Helical" evidence="6">
    <location>
        <begin position="192"/>
        <end position="214"/>
    </location>
</feature>
<organism evidence="7 8">
    <name type="scientific">Desulfomonile tiedjei (strain ATCC 49306 / DSM 6799 / DCB-1)</name>
    <dbReference type="NCBI Taxonomy" id="706587"/>
    <lineage>
        <taxon>Bacteria</taxon>
        <taxon>Pseudomonadati</taxon>
        <taxon>Thermodesulfobacteriota</taxon>
        <taxon>Desulfomonilia</taxon>
        <taxon>Desulfomonilales</taxon>
        <taxon>Desulfomonilaceae</taxon>
        <taxon>Desulfomonile</taxon>
    </lineage>
</organism>
<dbReference type="STRING" id="706587.Desti_2478"/>
<sequence length="267" mass="28732">MEPSHVIPISDAQLAFSALLVIISAGVSAVFRLGLVTSLLWGAIRCFVQLTVMGFLLTWIFATQNPLVVMIVVAVMCGIASRTATRRTPNVMDFPAFLAFVSLASSTYLVLVIVSAVIIRADPWYTPRIAIPIAGMILGNAANGIALSIDRLYAEVRSRRDEVEAFLTLGATRWEAVQDCVREALRAGMTPAINSLMLVGLVSIPGMMTGQILGGANPAEAARYQIVVMLMISAAVAFGSMMLVGISYIRLFTRDDALRPELSTSKH</sequence>
<dbReference type="Proteomes" id="UP000006055">
    <property type="component" value="Chromosome"/>
</dbReference>
<dbReference type="RefSeq" id="WP_014810301.1">
    <property type="nucleotide sequence ID" value="NC_018025.1"/>
</dbReference>
<evidence type="ECO:0000256" key="5">
    <source>
        <dbReference type="ARBA" id="ARBA00023136"/>
    </source>
</evidence>
<dbReference type="eggNOG" id="COG0390">
    <property type="taxonomic scope" value="Bacteria"/>
</dbReference>
<evidence type="ECO:0000256" key="2">
    <source>
        <dbReference type="ARBA" id="ARBA00005268"/>
    </source>
</evidence>
<evidence type="ECO:0000256" key="3">
    <source>
        <dbReference type="ARBA" id="ARBA00022692"/>
    </source>
</evidence>
<evidence type="ECO:0000256" key="6">
    <source>
        <dbReference type="SAM" id="Phobius"/>
    </source>
</evidence>
<dbReference type="PANTHER" id="PTHR30028:SF0">
    <property type="entry name" value="PROTEIN ALUMINUM SENSITIVE 3"/>
    <property type="match status" value="1"/>
</dbReference>
<feature type="transmembrane region" description="Helical" evidence="6">
    <location>
        <begin position="67"/>
        <end position="85"/>
    </location>
</feature>
<dbReference type="HOGENOM" id="CLU_076147_1_1_7"/>
<evidence type="ECO:0000256" key="1">
    <source>
        <dbReference type="ARBA" id="ARBA00004141"/>
    </source>
</evidence>
<proteinExistence type="inferred from homology"/>
<dbReference type="InterPro" id="IPR005226">
    <property type="entry name" value="UPF0014_fam"/>
</dbReference>
<feature type="transmembrane region" description="Helical" evidence="6">
    <location>
        <begin position="125"/>
        <end position="149"/>
    </location>
</feature>
<feature type="transmembrane region" description="Helical" evidence="6">
    <location>
        <begin position="38"/>
        <end position="61"/>
    </location>
</feature>